<dbReference type="GO" id="GO:0016787">
    <property type="term" value="F:hydrolase activity"/>
    <property type="evidence" value="ECO:0007669"/>
    <property type="project" value="UniProtKB-KW"/>
</dbReference>
<evidence type="ECO:0000256" key="2">
    <source>
        <dbReference type="ARBA" id="ARBA00022801"/>
    </source>
</evidence>
<reference evidence="6" key="1">
    <citation type="submission" date="2022-11" db="UniProtKB">
        <authorList>
            <consortium name="EnsemblMetazoa"/>
        </authorList>
    </citation>
    <scope>IDENTIFICATION</scope>
</reference>
<dbReference type="OrthoDB" id="5981076at2759"/>
<name>A0A913YTR2_EXADI</name>
<dbReference type="EnsemblMetazoa" id="XM_028662111.1">
    <property type="protein sequence ID" value="XP_028517912.1"/>
    <property type="gene ID" value="LOC114576067"/>
</dbReference>
<keyword evidence="4" id="KW-0067">ATP-binding</keyword>
<evidence type="ECO:0000256" key="4">
    <source>
        <dbReference type="ARBA" id="ARBA00022840"/>
    </source>
</evidence>
<dbReference type="Gene3D" id="3.40.50.300">
    <property type="entry name" value="P-loop containing nucleotide triphosphate hydrolases"/>
    <property type="match status" value="1"/>
</dbReference>
<dbReference type="AlphaFoldDB" id="A0A913YTR2"/>
<protein>
    <recommendedName>
        <fullName evidence="5">DNA replication helicase domain-containing protein</fullName>
    </recommendedName>
</protein>
<keyword evidence="2" id="KW-0378">Hydrolase</keyword>
<dbReference type="CDD" id="cd18809">
    <property type="entry name" value="SF1_C_RecD"/>
    <property type="match status" value="1"/>
</dbReference>
<evidence type="ECO:0000313" key="7">
    <source>
        <dbReference type="Proteomes" id="UP000887567"/>
    </source>
</evidence>
<dbReference type="InterPro" id="IPR027417">
    <property type="entry name" value="P-loop_NTPase"/>
</dbReference>
<dbReference type="KEGG" id="epa:114576067"/>
<dbReference type="Pfam" id="PF02689">
    <property type="entry name" value="Herpes_Helicase"/>
    <property type="match status" value="1"/>
</dbReference>
<dbReference type="GO" id="GO:0005524">
    <property type="term" value="F:ATP binding"/>
    <property type="evidence" value="ECO:0007669"/>
    <property type="project" value="UniProtKB-KW"/>
</dbReference>
<dbReference type="InterPro" id="IPR051055">
    <property type="entry name" value="PIF1_helicase"/>
</dbReference>
<keyword evidence="7" id="KW-1185">Reference proteome</keyword>
<evidence type="ECO:0000313" key="6">
    <source>
        <dbReference type="EnsemblMetazoa" id="XP_028517912.1"/>
    </source>
</evidence>
<dbReference type="PANTHER" id="PTHR47642">
    <property type="entry name" value="ATP-DEPENDENT DNA HELICASE"/>
    <property type="match status" value="1"/>
</dbReference>
<dbReference type="SUPFAM" id="SSF52540">
    <property type="entry name" value="P-loop containing nucleoside triphosphate hydrolases"/>
    <property type="match status" value="1"/>
</dbReference>
<evidence type="ECO:0000259" key="5">
    <source>
        <dbReference type="Pfam" id="PF02689"/>
    </source>
</evidence>
<accession>A0A913YTR2</accession>
<dbReference type="Proteomes" id="UP000887567">
    <property type="component" value="Unplaced"/>
</dbReference>
<dbReference type="GeneID" id="114576067"/>
<keyword evidence="3" id="KW-0347">Helicase</keyword>
<dbReference type="OMA" id="RISICVG"/>
<sequence>MRSKKDQPFVEMLNRFRTASQTEHDIKQIQSRQIDPEDKDYLSDAIHIYAENKPVDEHNNNKLTQLSGEMFHLRAADQYPPNVSQTDIDRVLSKGRSDTGGLDKDIHVKEGARVMLTSNIDIADRLINGQIGTIMKIQVNMNTQKPTVIYVKFDDVQAGKTIITKSTNQFVKEHNVVPIEPILAKIKIRPGKPSSPEIQRVQFPITLAYAVTIHKVQGLSLDKVVVSFELFRQRSFNYGQVYVALSRARSLSGLYTLDHQMSISWQTK</sequence>
<dbReference type="GO" id="GO:0004386">
    <property type="term" value="F:helicase activity"/>
    <property type="evidence" value="ECO:0007669"/>
    <property type="project" value="UniProtKB-KW"/>
</dbReference>
<dbReference type="InterPro" id="IPR003840">
    <property type="entry name" value="DNA_helicase_dom"/>
</dbReference>
<dbReference type="RefSeq" id="XP_028517912.1">
    <property type="nucleotide sequence ID" value="XM_028662111.1"/>
</dbReference>
<dbReference type="PANTHER" id="PTHR47642:SF5">
    <property type="entry name" value="ATP-DEPENDENT DNA HELICASE"/>
    <property type="match status" value="1"/>
</dbReference>
<evidence type="ECO:0000256" key="3">
    <source>
        <dbReference type="ARBA" id="ARBA00022806"/>
    </source>
</evidence>
<organism evidence="6 7">
    <name type="scientific">Exaiptasia diaphana</name>
    <name type="common">Tropical sea anemone</name>
    <name type="synonym">Aiptasia pulchella</name>
    <dbReference type="NCBI Taxonomy" id="2652724"/>
    <lineage>
        <taxon>Eukaryota</taxon>
        <taxon>Metazoa</taxon>
        <taxon>Cnidaria</taxon>
        <taxon>Anthozoa</taxon>
        <taxon>Hexacorallia</taxon>
        <taxon>Actiniaria</taxon>
        <taxon>Aiptasiidae</taxon>
        <taxon>Exaiptasia</taxon>
    </lineage>
</organism>
<proteinExistence type="predicted"/>
<feature type="domain" description="DNA replication helicase" evidence="5">
    <location>
        <begin position="203"/>
        <end position="250"/>
    </location>
</feature>
<evidence type="ECO:0000256" key="1">
    <source>
        <dbReference type="ARBA" id="ARBA00022741"/>
    </source>
</evidence>
<keyword evidence="1" id="KW-0547">Nucleotide-binding</keyword>